<evidence type="ECO:0000256" key="1">
    <source>
        <dbReference type="ARBA" id="ARBA00006328"/>
    </source>
</evidence>
<proteinExistence type="inferred from homology"/>
<evidence type="ECO:0000313" key="4">
    <source>
        <dbReference type="EMBL" id="NHN29622.1"/>
    </source>
</evidence>
<evidence type="ECO:0000259" key="3">
    <source>
        <dbReference type="Pfam" id="PF05368"/>
    </source>
</evidence>
<protein>
    <submittedName>
        <fullName evidence="4">NmrA family NAD(P)-binding protein</fullName>
    </submittedName>
</protein>
<comment type="similarity">
    <text evidence="1">Belongs to the NmrA-type oxidoreductase family.</text>
</comment>
<dbReference type="Proteomes" id="UP001165962">
    <property type="component" value="Unassembled WGS sequence"/>
</dbReference>
<accession>A0ABX0J449</accession>
<keyword evidence="2" id="KW-0521">NADP</keyword>
<dbReference type="EMBL" id="JAAOIW010000002">
    <property type="protein sequence ID" value="NHN29622.1"/>
    <property type="molecule type" value="Genomic_DNA"/>
</dbReference>
<reference evidence="4" key="1">
    <citation type="submission" date="2020-03" db="EMBL/GenBank/DDBJ databases">
        <title>Draft sequencing of Paenibacilllus sp. S3N08.</title>
        <authorList>
            <person name="Kim D.-U."/>
        </authorList>
    </citation>
    <scope>NUCLEOTIDE SEQUENCE</scope>
    <source>
        <strain evidence="4">S3N08</strain>
    </source>
</reference>
<dbReference type="PANTHER" id="PTHR42748">
    <property type="entry name" value="NITROGEN METABOLITE REPRESSION PROTEIN NMRA FAMILY MEMBER"/>
    <property type="match status" value="1"/>
</dbReference>
<dbReference type="Gene3D" id="3.40.50.720">
    <property type="entry name" value="NAD(P)-binding Rossmann-like Domain"/>
    <property type="match status" value="1"/>
</dbReference>
<dbReference type="InterPro" id="IPR051164">
    <property type="entry name" value="NmrA-like_oxidored"/>
</dbReference>
<evidence type="ECO:0000313" key="5">
    <source>
        <dbReference type="Proteomes" id="UP001165962"/>
    </source>
</evidence>
<sequence length="308" mass="33841">MSIETKESKAKPIILVVGGTGTQGGNVARELLAHGHRVRILTRHPDLEAAQLLVKAGAEAVYGDMSMPETLSAALAGVTAMFSVQYTDPNDSSVEPQNAYNLLQASIKAGVRQVVHTSSMGSDRFPRWNKHASIVSYWDHKWEIVDNIRNAGFDSWTILHPTWFMENFTETSAQFMNPELEKGIIFSALQPDTRVDMICGANIASFARAAFEQPELFHKQDITFAGESLTMGEAAAILTEVTGKKVTSVSLSNEAAVARGLHLGVVNSHDWMNDVGSIVDYEALARFGIPTTSFKHWVDKHKDEIKID</sequence>
<dbReference type="RefSeq" id="WP_166147747.1">
    <property type="nucleotide sequence ID" value="NZ_JAAOIW010000002.1"/>
</dbReference>
<dbReference type="InterPro" id="IPR036291">
    <property type="entry name" value="NAD(P)-bd_dom_sf"/>
</dbReference>
<dbReference type="SUPFAM" id="SSF51735">
    <property type="entry name" value="NAD(P)-binding Rossmann-fold domains"/>
    <property type="match status" value="1"/>
</dbReference>
<name>A0ABX0J449_9BACL</name>
<comment type="caution">
    <text evidence="4">The sequence shown here is derived from an EMBL/GenBank/DDBJ whole genome shotgun (WGS) entry which is preliminary data.</text>
</comment>
<feature type="domain" description="NmrA-like" evidence="3">
    <location>
        <begin position="13"/>
        <end position="256"/>
    </location>
</feature>
<keyword evidence="5" id="KW-1185">Reference proteome</keyword>
<dbReference type="Pfam" id="PF05368">
    <property type="entry name" value="NmrA"/>
    <property type="match status" value="1"/>
</dbReference>
<evidence type="ECO:0000256" key="2">
    <source>
        <dbReference type="ARBA" id="ARBA00022857"/>
    </source>
</evidence>
<gene>
    <name evidence="4" type="ORF">G9U52_07220</name>
</gene>
<organism evidence="4 5">
    <name type="scientific">Paenibacillus agricola</name>
    <dbReference type="NCBI Taxonomy" id="2716264"/>
    <lineage>
        <taxon>Bacteria</taxon>
        <taxon>Bacillati</taxon>
        <taxon>Bacillota</taxon>
        <taxon>Bacilli</taxon>
        <taxon>Bacillales</taxon>
        <taxon>Paenibacillaceae</taxon>
        <taxon>Paenibacillus</taxon>
    </lineage>
</organism>
<dbReference type="InterPro" id="IPR008030">
    <property type="entry name" value="NmrA-like"/>
</dbReference>
<dbReference type="PANTHER" id="PTHR42748:SF7">
    <property type="entry name" value="NMRA LIKE REDOX SENSOR 1-RELATED"/>
    <property type="match status" value="1"/>
</dbReference>